<gene>
    <name evidence="2" type="ordered locus">Ethha_0130</name>
</gene>
<dbReference type="eggNOG" id="COG0714">
    <property type="taxonomic scope" value="Bacteria"/>
</dbReference>
<dbReference type="CDD" id="cd00009">
    <property type="entry name" value="AAA"/>
    <property type="match status" value="1"/>
</dbReference>
<keyword evidence="3" id="KW-1185">Reference proteome</keyword>
<name>E6U638_ETHHY</name>
<sequence length="512" mass="57721">MNIKEAKQQIQNAVRAYLTKDAFGDYCISAEKQRPILLIGAPGIGKTAVMEQVAREMGINLVAYSMTHHTRQSAVGLPFIEHRTYDGTEYTVSEYTMSEIIASVYETAEKSGIREGLLFLDEINCVSETLAPAMLQFLQYKVFGRHRIPDGWVVVAAGNPPEYNNSVREFDVATLDRLKKVIVEPDYTVWKEYAYQSGVHGAVLSYLDIKKDHFYAVQSTVEGKSFVTARGWEDLSQMMTLYERLGIPVDEALTAQYIQHPDIARDFAVYYELYKKYKQEYGVETILKGKAEEALARTAGEARFDEKLSLIGMLVDAVSGDIRRCLRTEDVVTAVYGVLKTVKPALTETPERYAEVFEQCIAEQRQAVETARRANTLLREKKQVAGAVVDALEDLRDAVARAGCGTDCFGVVRAGFEERARGLKTQSETVRGRLDALFAFAEQAYGEGQEMLILVTNLTLSPDAARFIATYGCERYYAHNKEALLFERQNDILLKMQKLREEFHTPENEETL</sequence>
<evidence type="ECO:0000313" key="3">
    <source>
        <dbReference type="Proteomes" id="UP000001551"/>
    </source>
</evidence>
<dbReference type="STRING" id="663278.Ethha_0130"/>
<evidence type="ECO:0000259" key="1">
    <source>
        <dbReference type="SMART" id="SM00382"/>
    </source>
</evidence>
<dbReference type="SMART" id="SM00382">
    <property type="entry name" value="AAA"/>
    <property type="match status" value="1"/>
</dbReference>
<evidence type="ECO:0000313" key="2">
    <source>
        <dbReference type="EMBL" id="ADU25717.1"/>
    </source>
</evidence>
<reference evidence="2 3" key="1">
    <citation type="submission" date="2010-12" db="EMBL/GenBank/DDBJ databases">
        <title>Complete sequence of Ethanoligenens harbinense YUAN-3.</title>
        <authorList>
            <person name="Lucas S."/>
            <person name="Copeland A."/>
            <person name="Lapidus A."/>
            <person name="Cheng J.-F."/>
            <person name="Bruce D."/>
            <person name="Goodwin L."/>
            <person name="Pitluck S."/>
            <person name="Chertkov O."/>
            <person name="Misra M."/>
            <person name="Detter J.C."/>
            <person name="Han C."/>
            <person name="Tapia R."/>
            <person name="Land M."/>
            <person name="Hauser L."/>
            <person name="Jeffries C."/>
            <person name="Kyrpides N."/>
            <person name="Ivanova N."/>
            <person name="Mikhailova N."/>
            <person name="Wang A."/>
            <person name="Mouttaki H."/>
            <person name="He Z."/>
            <person name="Zhou J."/>
            <person name="Hemme C.L."/>
            <person name="Woyke T."/>
        </authorList>
    </citation>
    <scope>NUCLEOTIDE SEQUENCE [LARGE SCALE GENOMIC DNA]</scope>
    <source>
        <strain evidence="3">DSM 18485 / JCM 12961 / CGMCC 1.5033 / YUAN-3</strain>
    </source>
</reference>
<dbReference type="HOGENOM" id="CLU_543789_0_0_9"/>
<dbReference type="GO" id="GO:0005524">
    <property type="term" value="F:ATP binding"/>
    <property type="evidence" value="ECO:0007669"/>
    <property type="project" value="InterPro"/>
</dbReference>
<accession>E6U638</accession>
<dbReference type="EMBL" id="CP002400">
    <property type="protein sequence ID" value="ADU25717.1"/>
    <property type="molecule type" value="Genomic_DNA"/>
</dbReference>
<dbReference type="SUPFAM" id="SSF52540">
    <property type="entry name" value="P-loop containing nucleoside triphosphate hydrolases"/>
    <property type="match status" value="1"/>
</dbReference>
<dbReference type="Gene3D" id="3.40.50.300">
    <property type="entry name" value="P-loop containing nucleotide triphosphate hydrolases"/>
    <property type="match status" value="1"/>
</dbReference>
<dbReference type="InterPro" id="IPR011704">
    <property type="entry name" value="ATPase_dyneun-rel_AAA"/>
</dbReference>
<dbReference type="Pfam" id="PF07728">
    <property type="entry name" value="AAA_5"/>
    <property type="match status" value="1"/>
</dbReference>
<protein>
    <submittedName>
        <fullName evidence="2">ATPase associated with various cellular activities AAA_5</fullName>
    </submittedName>
</protein>
<dbReference type="Proteomes" id="UP000001551">
    <property type="component" value="Chromosome"/>
</dbReference>
<dbReference type="KEGG" id="eha:Ethha_0130"/>
<proteinExistence type="predicted"/>
<feature type="domain" description="AAA+ ATPase" evidence="1">
    <location>
        <begin position="32"/>
        <end position="188"/>
    </location>
</feature>
<dbReference type="InterPro" id="IPR027417">
    <property type="entry name" value="P-loop_NTPase"/>
</dbReference>
<dbReference type="RefSeq" id="WP_013484098.1">
    <property type="nucleotide sequence ID" value="NC_014828.1"/>
</dbReference>
<dbReference type="InterPro" id="IPR003593">
    <property type="entry name" value="AAA+_ATPase"/>
</dbReference>
<dbReference type="GO" id="GO:0016887">
    <property type="term" value="F:ATP hydrolysis activity"/>
    <property type="evidence" value="ECO:0007669"/>
    <property type="project" value="InterPro"/>
</dbReference>
<organism evidence="2 3">
    <name type="scientific">Ethanoligenens harbinense (strain DSM 18485 / JCM 12961 / CGMCC 1.5033 / YUAN-3)</name>
    <dbReference type="NCBI Taxonomy" id="663278"/>
    <lineage>
        <taxon>Bacteria</taxon>
        <taxon>Bacillati</taxon>
        <taxon>Bacillota</taxon>
        <taxon>Clostridia</taxon>
        <taxon>Eubacteriales</taxon>
        <taxon>Oscillospiraceae</taxon>
        <taxon>Ethanoligenens</taxon>
    </lineage>
</organism>
<dbReference type="AlphaFoldDB" id="E6U638"/>